<keyword evidence="4" id="KW-1185">Reference proteome</keyword>
<evidence type="ECO:0000256" key="2">
    <source>
        <dbReference type="SAM" id="Phobius"/>
    </source>
</evidence>
<dbReference type="PANTHER" id="PTHR35896">
    <property type="entry name" value="IG-LIKE DOMAIN-CONTAINING PROTEIN"/>
    <property type="match status" value="1"/>
</dbReference>
<keyword evidence="2" id="KW-0812">Transmembrane</keyword>
<keyword evidence="2" id="KW-1133">Transmembrane helix</keyword>
<organism evidence="3 4">
    <name type="scientific">Colletotrichum plurivorum</name>
    <dbReference type="NCBI Taxonomy" id="2175906"/>
    <lineage>
        <taxon>Eukaryota</taxon>
        <taxon>Fungi</taxon>
        <taxon>Dikarya</taxon>
        <taxon>Ascomycota</taxon>
        <taxon>Pezizomycotina</taxon>
        <taxon>Sordariomycetes</taxon>
        <taxon>Hypocreomycetidae</taxon>
        <taxon>Glomerellales</taxon>
        <taxon>Glomerellaceae</taxon>
        <taxon>Colletotrichum</taxon>
        <taxon>Colletotrichum orchidearum species complex</taxon>
    </lineage>
</organism>
<sequence length="266" mass="29334">MAGRKRTEESREASPSRRDWEKGSDSDIDDDLPVDFQAAETSESSKSLLNTYSPAPKPGSRRSLFLAIILSALLGALSSLGITTLITHLRTASAAHRNDNTLASPSLSQSTTFLQVSPCGSTPSEARTAGCSFDLVSFNWLPPACHDAQLAADFEKELEAVGILAWYEDPQRARPLSREQVATGERSGVYVSLGYHLRHCTAMWRRMHRAIMQGGGGLGRVDGYIWSYHHTRHCEEMLLGRYNESEIGDVFTTEVRIKYPDCGVVL</sequence>
<proteinExistence type="predicted"/>
<name>A0A8H6KDM3_9PEZI</name>
<evidence type="ECO:0000256" key="1">
    <source>
        <dbReference type="SAM" id="MobiDB-lite"/>
    </source>
</evidence>
<reference evidence="3" key="1">
    <citation type="journal article" date="2020" name="Phytopathology">
        <title>Genome Sequence Resources of Colletotrichum truncatum, C. plurivorum, C. musicola, and C. sojae: Four Species Pathogenic to Soybean (Glycine max).</title>
        <authorList>
            <person name="Rogerio F."/>
            <person name="Boufleur T.R."/>
            <person name="Ciampi-Guillardi M."/>
            <person name="Sukno S.A."/>
            <person name="Thon M.R."/>
            <person name="Massola Junior N.S."/>
            <person name="Baroncelli R."/>
        </authorList>
    </citation>
    <scope>NUCLEOTIDE SEQUENCE</scope>
    <source>
        <strain evidence="3">LFN00145</strain>
    </source>
</reference>
<evidence type="ECO:0000313" key="4">
    <source>
        <dbReference type="Proteomes" id="UP000654918"/>
    </source>
</evidence>
<feature type="compositionally biased region" description="Basic and acidic residues" evidence="1">
    <location>
        <begin position="1"/>
        <end position="25"/>
    </location>
</feature>
<gene>
    <name evidence="3" type="ORF">CPLU01_07913</name>
</gene>
<dbReference type="EMBL" id="WIGO01000107">
    <property type="protein sequence ID" value="KAF6829507.1"/>
    <property type="molecule type" value="Genomic_DNA"/>
</dbReference>
<dbReference type="InterPro" id="IPR053008">
    <property type="entry name" value="Phomopsin_biosynth_assoc"/>
</dbReference>
<feature type="transmembrane region" description="Helical" evidence="2">
    <location>
        <begin position="64"/>
        <end position="86"/>
    </location>
</feature>
<accession>A0A8H6KDM3</accession>
<comment type="caution">
    <text evidence="3">The sequence shown here is derived from an EMBL/GenBank/DDBJ whole genome shotgun (WGS) entry which is preliminary data.</text>
</comment>
<feature type="region of interest" description="Disordered" evidence="1">
    <location>
        <begin position="1"/>
        <end position="58"/>
    </location>
</feature>
<dbReference type="Proteomes" id="UP000654918">
    <property type="component" value="Unassembled WGS sequence"/>
</dbReference>
<keyword evidence="2" id="KW-0472">Membrane</keyword>
<protein>
    <submittedName>
        <fullName evidence="3">Uncharacterized protein</fullName>
    </submittedName>
</protein>
<feature type="compositionally biased region" description="Polar residues" evidence="1">
    <location>
        <begin position="39"/>
        <end position="53"/>
    </location>
</feature>
<dbReference type="PANTHER" id="PTHR35896:SF3">
    <property type="entry name" value="MAJOR FACILITATOR SUPERFAMILY TRANSPORTER"/>
    <property type="match status" value="1"/>
</dbReference>
<dbReference type="AlphaFoldDB" id="A0A8H6KDM3"/>
<evidence type="ECO:0000313" key="3">
    <source>
        <dbReference type="EMBL" id="KAF6829507.1"/>
    </source>
</evidence>